<keyword evidence="2" id="KW-0479">Metal-binding</keyword>
<protein>
    <submittedName>
        <fullName evidence="6">Ferritin</fullName>
    </submittedName>
</protein>
<proteinExistence type="predicted"/>
<evidence type="ECO:0000256" key="2">
    <source>
        <dbReference type="ARBA" id="ARBA00022723"/>
    </source>
</evidence>
<evidence type="ECO:0000256" key="1">
    <source>
        <dbReference type="ARBA" id="ARBA00022434"/>
    </source>
</evidence>
<dbReference type="Pfam" id="PF22277">
    <property type="entry name" value="EncFtn-like"/>
    <property type="match status" value="1"/>
</dbReference>
<evidence type="ECO:0000256" key="4">
    <source>
        <dbReference type="ARBA" id="ARBA00033738"/>
    </source>
</evidence>
<keyword evidence="7" id="KW-1185">Reference proteome</keyword>
<keyword evidence="3" id="KW-0408">Iron</keyword>
<dbReference type="InterPro" id="IPR009078">
    <property type="entry name" value="Ferritin-like_SF"/>
</dbReference>
<evidence type="ECO:0000313" key="7">
    <source>
        <dbReference type="Proteomes" id="UP001165089"/>
    </source>
</evidence>
<evidence type="ECO:0000256" key="3">
    <source>
        <dbReference type="ARBA" id="ARBA00023004"/>
    </source>
</evidence>
<dbReference type="CDD" id="cd00657">
    <property type="entry name" value="Ferritin_like"/>
    <property type="match status" value="1"/>
</dbReference>
<comment type="subcellular location">
    <subcellularLocation>
        <location evidence="4">Encapsulin nanocompartment</location>
    </subcellularLocation>
</comment>
<reference evidence="6 7" key="1">
    <citation type="journal article" date="2023" name="Antonie Van Leeuwenhoek">
        <title>Mesoterricola silvestris gen. nov., sp. nov., Mesoterricola sediminis sp. nov., Geothrix oryzae sp. nov., Geothrix edaphica sp. nov., Geothrix rubra sp. nov., and Geothrix limicola sp. nov., six novel members of Acidobacteriota isolated from soils.</title>
        <authorList>
            <person name="Itoh H."/>
            <person name="Sugisawa Y."/>
            <person name="Mise K."/>
            <person name="Xu Z."/>
            <person name="Kuniyasu M."/>
            <person name="Ushijima N."/>
            <person name="Kawano K."/>
            <person name="Kobayashi E."/>
            <person name="Shiratori Y."/>
            <person name="Masuda Y."/>
            <person name="Senoo K."/>
        </authorList>
    </citation>
    <scope>NUCLEOTIDE SEQUENCE [LARGE SCALE GENOMIC DNA]</scope>
    <source>
        <strain evidence="6 7">Red803</strain>
    </source>
</reference>
<dbReference type="Proteomes" id="UP001165089">
    <property type="component" value="Unassembled WGS sequence"/>
</dbReference>
<keyword evidence="1" id="KW-0409">Iron storage</keyword>
<organism evidence="6 7">
    <name type="scientific">Geothrix rubra</name>
    <dbReference type="NCBI Taxonomy" id="2927977"/>
    <lineage>
        <taxon>Bacteria</taxon>
        <taxon>Pseudomonadati</taxon>
        <taxon>Acidobacteriota</taxon>
        <taxon>Holophagae</taxon>
        <taxon>Holophagales</taxon>
        <taxon>Holophagaceae</taxon>
        <taxon>Geothrix</taxon>
    </lineage>
</organism>
<dbReference type="RefSeq" id="WP_285727193.1">
    <property type="nucleotide sequence ID" value="NZ_BSDD01000005.1"/>
</dbReference>
<dbReference type="Gene3D" id="6.10.140.1960">
    <property type="match status" value="1"/>
</dbReference>
<dbReference type="EMBL" id="BSDD01000005">
    <property type="protein sequence ID" value="GLH71186.1"/>
    <property type="molecule type" value="Genomic_DNA"/>
</dbReference>
<evidence type="ECO:0000256" key="5">
    <source>
        <dbReference type="ARBA" id="ARBA00033787"/>
    </source>
</evidence>
<dbReference type="InterPro" id="IPR054581">
    <property type="entry name" value="EncFtn-like"/>
</dbReference>
<dbReference type="SUPFAM" id="SSF47240">
    <property type="entry name" value="Ferritin-like"/>
    <property type="match status" value="1"/>
</dbReference>
<comment type="caution">
    <text evidence="6">The sequence shown here is derived from an EMBL/GenBank/DDBJ whole genome shotgun (WGS) entry which is preliminary data.</text>
</comment>
<accession>A0ABQ5QA07</accession>
<name>A0ABQ5QA07_9BACT</name>
<sequence length="112" mass="11938">MNGGLIEAGLSAGALDLHRALASLQEELEAIDNYHQRADVSEDASIKAILIHNRNDEMEHAAMLLEWLRRAMPEFDTQMRKFIFASGALTEVAAGAGPPAAPGSGLGLGNLK</sequence>
<gene>
    <name evidence="6" type="ORF">GETHPA_27190</name>
</gene>
<keyword evidence="5" id="KW-1284">Encapsulin nanocompartment</keyword>
<evidence type="ECO:0000313" key="6">
    <source>
        <dbReference type="EMBL" id="GLH71186.1"/>
    </source>
</evidence>